<dbReference type="SUPFAM" id="SSF56672">
    <property type="entry name" value="DNA/RNA polymerases"/>
    <property type="match status" value="1"/>
</dbReference>
<dbReference type="SUPFAM" id="SSF56219">
    <property type="entry name" value="DNase I-like"/>
    <property type="match status" value="1"/>
</dbReference>
<dbReference type="PROSITE" id="PS50878">
    <property type="entry name" value="RT_POL"/>
    <property type="match status" value="1"/>
</dbReference>
<keyword evidence="2" id="KW-0695">RNA-directed DNA polymerase</keyword>
<dbReference type="OrthoDB" id="427777at2759"/>
<organism evidence="2 3">
    <name type="scientific">Vitis vinifera</name>
    <name type="common">Grape</name>
    <dbReference type="NCBI Taxonomy" id="29760"/>
    <lineage>
        <taxon>Eukaryota</taxon>
        <taxon>Viridiplantae</taxon>
        <taxon>Streptophyta</taxon>
        <taxon>Embryophyta</taxon>
        <taxon>Tracheophyta</taxon>
        <taxon>Spermatophyta</taxon>
        <taxon>Magnoliopsida</taxon>
        <taxon>eudicotyledons</taxon>
        <taxon>Gunneridae</taxon>
        <taxon>Pentapetalae</taxon>
        <taxon>rosids</taxon>
        <taxon>Vitales</taxon>
        <taxon>Vitaceae</taxon>
        <taxon>Viteae</taxon>
        <taxon>Vitis</taxon>
    </lineage>
</organism>
<evidence type="ECO:0000313" key="3">
    <source>
        <dbReference type="Proteomes" id="UP000288805"/>
    </source>
</evidence>
<dbReference type="PANTHER" id="PTHR16052:SF0">
    <property type="entry name" value="TBCC DOMAIN-CONTAINING PROTEIN 1"/>
    <property type="match status" value="1"/>
</dbReference>
<dbReference type="AlphaFoldDB" id="A0A438HAA4"/>
<evidence type="ECO:0000259" key="1">
    <source>
        <dbReference type="PROSITE" id="PS50878"/>
    </source>
</evidence>
<dbReference type="InterPro" id="IPR039589">
    <property type="entry name" value="TBCC1"/>
</dbReference>
<sequence>MSDAIEASTSSSSSPRESVFIHPRREPFEHGLLPIPKLIFTDPNATLAPLRDKLVAAAADHPTRRVDSKALSDALQISLDHARLVVDTLTSVLHDDADPLVRAKSSEIDAVGADVYDLILFLYIQSYKRLLPRTHKDSAAVADVWPSTSAFDGYLSALSPLQLVRSNSRRFMPSQADEEAHQLSYLQKHLANILSLLAEPVEGEGEESLHSTQPLRPDSSGEGMRRVLWEVAGVGRFLDWRTLEATGAAGGVLVCWDKRSLDLLEWEEGQFSVSCKFRTVENGTVWVFTGVYGPFNKKDRECLWEELGAVRGLWGDPWCVGGDFNVTLAQGERSRQGRVTSAMRRFAQVMDDLELIDLPLQGGMVVSGRASYKLTSKLKGMKEKLKVWNREVFGNLETNKMAALQQVDHWDQVESERRLTEEEFARKKEAKDDYAKWVKMDEIHWRQLSRELWLREGDKNTGYFHRMANAHRRRHTMERVKIRGPARGGHFGAAIYGRGGPLSFKGYEWDKAPGPDGFTGAFWQVCWEFVKEEVMEMFKEFHEHKTFLKSLNATFLVLIPKKGGAEELGTSGRLAWWVDYTNSWLRCWPIGLKNVIGGVVSVDQNAFVSGRQILEASLIANEVIDSWKREGKKGLICKLDIEKAYDSVNWHFLMRVMEKMGFGTKWREWIWSCISTARFSVLVNGEPAGFFPSSKGLRQGDPLSPYLFIMGMEVLSALLRRAVEGGCITGCRMQRGRGQAVSISHLLFADDAIIFCEAKKEDMVFLSWTLCWFEAASGLRINLAKSEISPVGEVDEILEMAVELGCKVDSCPQHTWGCLWARLIKRAMCGMGWKKG</sequence>
<dbReference type="InterPro" id="IPR000477">
    <property type="entry name" value="RT_dom"/>
</dbReference>
<proteinExistence type="predicted"/>
<dbReference type="Pfam" id="PF00078">
    <property type="entry name" value="RVT_1"/>
    <property type="match status" value="1"/>
</dbReference>
<feature type="domain" description="Reverse transcriptase" evidence="1">
    <location>
        <begin position="540"/>
        <end position="808"/>
    </location>
</feature>
<evidence type="ECO:0000313" key="2">
    <source>
        <dbReference type="EMBL" id="RVW81382.1"/>
    </source>
</evidence>
<comment type="caution">
    <text evidence="2">The sequence shown here is derived from an EMBL/GenBank/DDBJ whole genome shotgun (WGS) entry which is preliminary data.</text>
</comment>
<dbReference type="InterPro" id="IPR043502">
    <property type="entry name" value="DNA/RNA_pol_sf"/>
</dbReference>
<dbReference type="GO" id="GO:0003964">
    <property type="term" value="F:RNA-directed DNA polymerase activity"/>
    <property type="evidence" value="ECO:0007669"/>
    <property type="project" value="UniProtKB-KW"/>
</dbReference>
<keyword evidence="2" id="KW-0808">Transferase</keyword>
<reference evidence="2 3" key="1">
    <citation type="journal article" date="2018" name="PLoS Genet.">
        <title>Population sequencing reveals clonal diversity and ancestral inbreeding in the grapevine cultivar Chardonnay.</title>
        <authorList>
            <person name="Roach M.J."/>
            <person name="Johnson D.L."/>
            <person name="Bohlmann J."/>
            <person name="van Vuuren H.J."/>
            <person name="Jones S.J."/>
            <person name="Pretorius I.S."/>
            <person name="Schmidt S.A."/>
            <person name="Borneman A.R."/>
        </authorList>
    </citation>
    <scope>NUCLEOTIDE SEQUENCE [LARGE SCALE GENOMIC DNA]</scope>
    <source>
        <strain evidence="3">cv. Chardonnay</strain>
        <tissue evidence="2">Leaf</tissue>
    </source>
</reference>
<gene>
    <name evidence="2" type="primary">LIN1_195</name>
    <name evidence="2" type="ORF">CK203_035248</name>
</gene>
<dbReference type="PANTHER" id="PTHR16052">
    <property type="entry name" value="TBCC DOMAIN-CONTAINING PROTEIN 1"/>
    <property type="match status" value="1"/>
</dbReference>
<dbReference type="Proteomes" id="UP000288805">
    <property type="component" value="Unassembled WGS sequence"/>
</dbReference>
<dbReference type="Gene3D" id="3.60.10.10">
    <property type="entry name" value="Endonuclease/exonuclease/phosphatase"/>
    <property type="match status" value="1"/>
</dbReference>
<dbReference type="InterPro" id="IPR036691">
    <property type="entry name" value="Endo/exonu/phosph_ase_sf"/>
</dbReference>
<dbReference type="CDD" id="cd01650">
    <property type="entry name" value="RT_nLTR_like"/>
    <property type="match status" value="1"/>
</dbReference>
<accession>A0A438HAA4</accession>
<dbReference type="EMBL" id="QGNW01000253">
    <property type="protein sequence ID" value="RVW81382.1"/>
    <property type="molecule type" value="Genomic_DNA"/>
</dbReference>
<name>A0A438HAA4_VITVI</name>
<keyword evidence="2" id="KW-0548">Nucleotidyltransferase</keyword>
<protein>
    <submittedName>
        <fullName evidence="2">LINE-1 reverse transcriptase-like</fullName>
    </submittedName>
</protein>